<name>A0A956LZR4_UNCEI</name>
<keyword evidence="6 11" id="KW-0798">TonB box</keyword>
<dbReference type="Gene3D" id="2.170.130.10">
    <property type="entry name" value="TonB-dependent receptor, plug domain"/>
    <property type="match status" value="1"/>
</dbReference>
<dbReference type="Pfam" id="PF07715">
    <property type="entry name" value="Plug"/>
    <property type="match status" value="1"/>
</dbReference>
<proteinExistence type="inferred from homology"/>
<dbReference type="InterPro" id="IPR012910">
    <property type="entry name" value="Plug_dom"/>
</dbReference>
<dbReference type="GO" id="GO:0044718">
    <property type="term" value="P:siderophore transmembrane transport"/>
    <property type="evidence" value="ECO:0007669"/>
    <property type="project" value="TreeGrafter"/>
</dbReference>
<dbReference type="Proteomes" id="UP000697710">
    <property type="component" value="Unassembled WGS sequence"/>
</dbReference>
<dbReference type="SUPFAM" id="SSF49464">
    <property type="entry name" value="Carboxypeptidase regulatory domain-like"/>
    <property type="match status" value="1"/>
</dbReference>
<evidence type="ECO:0000256" key="7">
    <source>
        <dbReference type="ARBA" id="ARBA00023136"/>
    </source>
</evidence>
<dbReference type="InterPro" id="IPR000531">
    <property type="entry name" value="Beta-barrel_TonB"/>
</dbReference>
<evidence type="ECO:0000256" key="9">
    <source>
        <dbReference type="ARBA" id="ARBA00023237"/>
    </source>
</evidence>
<evidence type="ECO:0000256" key="4">
    <source>
        <dbReference type="ARBA" id="ARBA00022692"/>
    </source>
</evidence>
<feature type="domain" description="TonB-dependent receptor plug" evidence="15">
    <location>
        <begin position="127"/>
        <end position="239"/>
    </location>
</feature>
<dbReference type="PANTHER" id="PTHR30069">
    <property type="entry name" value="TONB-DEPENDENT OUTER MEMBRANE RECEPTOR"/>
    <property type="match status" value="1"/>
</dbReference>
<dbReference type="Pfam" id="PF13620">
    <property type="entry name" value="CarboxypepD_reg"/>
    <property type="match status" value="1"/>
</dbReference>
<feature type="chain" id="PRO_5037190271" evidence="13">
    <location>
        <begin position="25"/>
        <end position="957"/>
    </location>
</feature>
<dbReference type="PROSITE" id="PS52016">
    <property type="entry name" value="TONB_DEPENDENT_REC_3"/>
    <property type="match status" value="1"/>
</dbReference>
<feature type="domain" description="TonB-dependent receptor-like beta-barrel" evidence="14">
    <location>
        <begin position="348"/>
        <end position="800"/>
    </location>
</feature>
<evidence type="ECO:0000256" key="10">
    <source>
        <dbReference type="PROSITE-ProRule" id="PRU01360"/>
    </source>
</evidence>
<gene>
    <name evidence="16" type="ORF">KC729_10875</name>
</gene>
<evidence type="ECO:0000256" key="2">
    <source>
        <dbReference type="ARBA" id="ARBA00022448"/>
    </source>
</evidence>
<evidence type="ECO:0000256" key="1">
    <source>
        <dbReference type="ARBA" id="ARBA00004571"/>
    </source>
</evidence>
<dbReference type="AlphaFoldDB" id="A0A956LZR4"/>
<dbReference type="SUPFAM" id="SSF56935">
    <property type="entry name" value="Porins"/>
    <property type="match status" value="1"/>
</dbReference>
<keyword evidence="7 10" id="KW-0472">Membrane</keyword>
<organism evidence="16 17">
    <name type="scientific">Eiseniibacteriota bacterium</name>
    <dbReference type="NCBI Taxonomy" id="2212470"/>
    <lineage>
        <taxon>Bacteria</taxon>
        <taxon>Candidatus Eiseniibacteriota</taxon>
    </lineage>
</organism>
<evidence type="ECO:0000313" key="16">
    <source>
        <dbReference type="EMBL" id="MCA9728178.1"/>
    </source>
</evidence>
<comment type="caution">
    <text evidence="16">The sequence shown here is derived from an EMBL/GenBank/DDBJ whole genome shotgun (WGS) entry which is preliminary data.</text>
</comment>
<sequence>MNRLSIRCMLGLGLAVLVGSVAHAGTTGKLAGIVKDANSGLPLPNANVIVVGTTQGGASGEDGSFSVLNVPAGTYSVQATVIGYTPVILNDILVSPDFTTTVDFNLTPTVVMTVEPMEVKSERPLIQRDATSSVRILDSEQYEKLPTRGYQDAVSIQSGIVGSLGSTAAELQGNESTNSPVLFVRGGRANEVAYFVDGFSQQDPLTGYSTTAINTNAVEQVVVHTGGFNAEYGRIMSGAVNVVTKEGGSNYFGAVDLVTDNLSGDWVGATKYDYNVYDVSLGGPLVPGNKDITFFASGERRWYGDRSPRKFDTSAIPDGAPSSLKDGILPNNTLAGYTWQGKVNWKVTPGTALKFGTLGSSDDWQEYLHTYAFNIDHTPRYEDRNQSYFGTWTQNFGEKTFAEFKVNFFKTDRTRGDGLAFDNLLAYARYDSVDGELKPVGNPRFDETTLFWLGENPATPETEAHVWDDLLIRKSNYVGFATDATHQWNEFNTLKFGGDFQRHSLKLYNHLFPHQAIFGDAVGYDDVVNYGYDQFGNETDNTKINGFEDGTKHPIVASVYAQNKFEYHDFVLNAGLRYDHYDPKTPALVNENNPFGTREGDASLDPTDLTSSKSQDKVSPRLGFAFPISEGTLFHANYGKFFQQPNLEDLYTSYRYLEYKVNLSGYYFAFGNPNLVPEETTAYEVGITRALNPDVRLDVTAYYKDVQNLVEVSNIPSNPSSFASYRNNDFGTVKGVDVGVTMRERNGISGGINYSLSYAKGTGSRSQTQRNIAWQAEEQPKQTAPLAFDQRHKLAVNLDVRGGEAAGPRLGDFYPLANSGLNLLFRASSGFPFTPNYTWNEITLGSLAGEVSGPLNSLYGPWTYQVDAKASRSIPVGGGFNMEAYVWVLNLLDTQNDVFVYTGSGVGDSTGWLSTEEGRIWAQQNGPEAVALYKFAENNPNNFSIPRMVRFGLKFAF</sequence>
<dbReference type="GO" id="GO:0009279">
    <property type="term" value="C:cell outer membrane"/>
    <property type="evidence" value="ECO:0007669"/>
    <property type="project" value="UniProtKB-SubCell"/>
</dbReference>
<dbReference type="InterPro" id="IPR039426">
    <property type="entry name" value="TonB-dep_rcpt-like"/>
</dbReference>
<reference evidence="16" key="1">
    <citation type="submission" date="2020-04" db="EMBL/GenBank/DDBJ databases">
        <authorList>
            <person name="Zhang T."/>
        </authorList>
    </citation>
    <scope>NUCLEOTIDE SEQUENCE</scope>
    <source>
        <strain evidence="16">HKST-UBA01</strain>
    </source>
</reference>
<keyword evidence="2 10" id="KW-0813">Transport</keyword>
<evidence type="ECO:0000256" key="6">
    <source>
        <dbReference type="ARBA" id="ARBA00023077"/>
    </source>
</evidence>
<feature type="signal peptide" evidence="13">
    <location>
        <begin position="1"/>
        <end position="24"/>
    </location>
</feature>
<evidence type="ECO:0000313" key="17">
    <source>
        <dbReference type="Proteomes" id="UP000697710"/>
    </source>
</evidence>
<evidence type="ECO:0000259" key="14">
    <source>
        <dbReference type="Pfam" id="PF00593"/>
    </source>
</evidence>
<dbReference type="InterPro" id="IPR037066">
    <property type="entry name" value="Plug_dom_sf"/>
</dbReference>
<evidence type="ECO:0000256" key="8">
    <source>
        <dbReference type="ARBA" id="ARBA00023170"/>
    </source>
</evidence>
<dbReference type="Pfam" id="PF00593">
    <property type="entry name" value="TonB_dep_Rec_b-barrel"/>
    <property type="match status" value="1"/>
</dbReference>
<dbReference type="Gene3D" id="2.40.170.20">
    <property type="entry name" value="TonB-dependent receptor, beta-barrel domain"/>
    <property type="match status" value="1"/>
</dbReference>
<evidence type="ECO:0000256" key="13">
    <source>
        <dbReference type="SAM" id="SignalP"/>
    </source>
</evidence>
<dbReference type="InterPro" id="IPR036942">
    <property type="entry name" value="Beta-barrel_TonB_sf"/>
</dbReference>
<evidence type="ECO:0000259" key="15">
    <source>
        <dbReference type="Pfam" id="PF07715"/>
    </source>
</evidence>
<keyword evidence="9 10" id="KW-0998">Cell outer membrane</keyword>
<keyword evidence="3 10" id="KW-1134">Transmembrane beta strand</keyword>
<dbReference type="Gene3D" id="2.60.40.1120">
    <property type="entry name" value="Carboxypeptidase-like, regulatory domain"/>
    <property type="match status" value="1"/>
</dbReference>
<keyword evidence="4 10" id="KW-0812">Transmembrane</keyword>
<protein>
    <submittedName>
        <fullName evidence="16">TonB-dependent receptor</fullName>
    </submittedName>
</protein>
<keyword evidence="8 16" id="KW-0675">Receptor</keyword>
<evidence type="ECO:0000256" key="11">
    <source>
        <dbReference type="RuleBase" id="RU003357"/>
    </source>
</evidence>
<dbReference type="PANTHER" id="PTHR30069:SF29">
    <property type="entry name" value="HEMOGLOBIN AND HEMOGLOBIN-HAPTOGLOBIN-BINDING PROTEIN 1-RELATED"/>
    <property type="match status" value="1"/>
</dbReference>
<evidence type="ECO:0000256" key="12">
    <source>
        <dbReference type="SAM" id="MobiDB-lite"/>
    </source>
</evidence>
<dbReference type="InterPro" id="IPR008969">
    <property type="entry name" value="CarboxyPept-like_regulatory"/>
</dbReference>
<accession>A0A956LZR4</accession>
<evidence type="ECO:0000256" key="5">
    <source>
        <dbReference type="ARBA" id="ARBA00022729"/>
    </source>
</evidence>
<comment type="subcellular location">
    <subcellularLocation>
        <location evidence="1 10">Cell outer membrane</location>
        <topology evidence="1 10">Multi-pass membrane protein</topology>
    </subcellularLocation>
</comment>
<dbReference type="GO" id="GO:0015344">
    <property type="term" value="F:siderophore uptake transmembrane transporter activity"/>
    <property type="evidence" value="ECO:0007669"/>
    <property type="project" value="TreeGrafter"/>
</dbReference>
<comment type="similarity">
    <text evidence="10 11">Belongs to the TonB-dependent receptor family.</text>
</comment>
<reference evidence="16" key="2">
    <citation type="journal article" date="2021" name="Microbiome">
        <title>Successional dynamics and alternative stable states in a saline activated sludge microbial community over 9 years.</title>
        <authorList>
            <person name="Wang Y."/>
            <person name="Ye J."/>
            <person name="Ju F."/>
            <person name="Liu L."/>
            <person name="Boyd J.A."/>
            <person name="Deng Y."/>
            <person name="Parks D.H."/>
            <person name="Jiang X."/>
            <person name="Yin X."/>
            <person name="Woodcroft B.J."/>
            <person name="Tyson G.W."/>
            <person name="Hugenholtz P."/>
            <person name="Polz M.F."/>
            <person name="Zhang T."/>
        </authorList>
    </citation>
    <scope>NUCLEOTIDE SEQUENCE</scope>
    <source>
        <strain evidence="16">HKST-UBA01</strain>
    </source>
</reference>
<keyword evidence="5 13" id="KW-0732">Signal</keyword>
<evidence type="ECO:0000256" key="3">
    <source>
        <dbReference type="ARBA" id="ARBA00022452"/>
    </source>
</evidence>
<dbReference type="EMBL" id="JAGQHR010000317">
    <property type="protein sequence ID" value="MCA9728178.1"/>
    <property type="molecule type" value="Genomic_DNA"/>
</dbReference>
<feature type="region of interest" description="Disordered" evidence="12">
    <location>
        <begin position="591"/>
        <end position="616"/>
    </location>
</feature>